<gene>
    <name evidence="1" type="ORF">RDB_LOCUS102697</name>
</gene>
<dbReference type="AlphaFoldDB" id="A0A8H3H729"/>
<dbReference type="EMBL" id="CAJMWV010003583">
    <property type="protein sequence ID" value="CAE6484843.1"/>
    <property type="molecule type" value="Genomic_DNA"/>
</dbReference>
<comment type="caution">
    <text evidence="1">The sequence shown here is derived from an EMBL/GenBank/DDBJ whole genome shotgun (WGS) entry which is preliminary data.</text>
</comment>
<name>A0A8H3H729_9AGAM</name>
<organism evidence="1 2">
    <name type="scientific">Rhizoctonia solani</name>
    <dbReference type="NCBI Taxonomy" id="456999"/>
    <lineage>
        <taxon>Eukaryota</taxon>
        <taxon>Fungi</taxon>
        <taxon>Dikarya</taxon>
        <taxon>Basidiomycota</taxon>
        <taxon>Agaricomycotina</taxon>
        <taxon>Agaricomycetes</taxon>
        <taxon>Cantharellales</taxon>
        <taxon>Ceratobasidiaceae</taxon>
        <taxon>Rhizoctonia</taxon>
    </lineage>
</organism>
<reference evidence="1" key="1">
    <citation type="submission" date="2021-01" db="EMBL/GenBank/DDBJ databases">
        <authorList>
            <person name="Kaushik A."/>
        </authorList>
    </citation>
    <scope>NUCLEOTIDE SEQUENCE</scope>
    <source>
        <strain evidence="1">AG3-1AP</strain>
    </source>
</reference>
<proteinExistence type="predicted"/>
<sequence length="28" mass="2982">MYFPPQQPGLAVANMLYTSDVPGAFAPV</sequence>
<accession>A0A8H3H729</accession>
<evidence type="ECO:0000313" key="1">
    <source>
        <dbReference type="EMBL" id="CAE6484843.1"/>
    </source>
</evidence>
<dbReference type="Proteomes" id="UP000663831">
    <property type="component" value="Unassembled WGS sequence"/>
</dbReference>
<evidence type="ECO:0000313" key="2">
    <source>
        <dbReference type="Proteomes" id="UP000663831"/>
    </source>
</evidence>
<protein>
    <submittedName>
        <fullName evidence="1">Uncharacterized protein</fullName>
    </submittedName>
</protein>